<sequence length="82" mass="8566">MMRQQKASMKLAALAKAVFDRLPYEVLLAAVGVLIFLAGVTVGASWGGGGAGASVPADANLSYKGKDESGRPHYVVTKDSLW</sequence>
<reference evidence="1" key="1">
    <citation type="submission" date="2016-09" db="EMBL/GenBank/DDBJ databases">
        <title>Chromobacterium muskegensis sp. nov., an insecticidal bacterium isolated from Sphagnum bogs.</title>
        <authorList>
            <person name="Sparks M.E."/>
            <person name="Blackburn M.B."/>
            <person name="Gundersen-Rindal D.E."/>
            <person name="Mitchell A."/>
            <person name="Farrar R."/>
            <person name="Kuhar D."/>
        </authorList>
    </citation>
    <scope>NUCLEOTIDE SEQUENCE [LARGE SCALE GENOMIC DNA]</scope>
    <source>
        <strain evidence="1">37-2</strain>
    </source>
</reference>
<evidence type="ECO:0000313" key="1">
    <source>
        <dbReference type="EMBL" id="OHX14811.1"/>
    </source>
</evidence>
<comment type="caution">
    <text evidence="1">The sequence shown here is derived from an EMBL/GenBank/DDBJ whole genome shotgun (WGS) entry which is preliminary data.</text>
</comment>
<proteinExistence type="predicted"/>
<dbReference type="Proteomes" id="UP000180088">
    <property type="component" value="Unassembled WGS sequence"/>
</dbReference>
<protein>
    <submittedName>
        <fullName evidence="1">Uncharacterized protein</fullName>
    </submittedName>
</protein>
<dbReference type="EMBL" id="MKCS01000001">
    <property type="protein sequence ID" value="OHX14811.1"/>
    <property type="molecule type" value="Genomic_DNA"/>
</dbReference>
<gene>
    <name evidence="1" type="ORF">BI347_15825</name>
</gene>
<dbReference type="STRING" id="1903179.BI347_15825"/>
<organism evidence="1">
    <name type="scientific">Chromobacterium sphagni</name>
    <dbReference type="NCBI Taxonomy" id="1903179"/>
    <lineage>
        <taxon>Bacteria</taxon>
        <taxon>Pseudomonadati</taxon>
        <taxon>Pseudomonadota</taxon>
        <taxon>Betaproteobacteria</taxon>
        <taxon>Neisseriales</taxon>
        <taxon>Chromobacteriaceae</taxon>
        <taxon>Chromobacterium</taxon>
    </lineage>
</organism>
<accession>A0A1S1X5Q0</accession>
<name>A0A1S1X5Q0_9NEIS</name>
<dbReference type="AlphaFoldDB" id="A0A1S1X5Q0"/>